<name>A0ABQ8G5K7_9PEZI</name>
<organism evidence="1 2">
    <name type="scientific">Macrophomina phaseolina</name>
    <dbReference type="NCBI Taxonomy" id="35725"/>
    <lineage>
        <taxon>Eukaryota</taxon>
        <taxon>Fungi</taxon>
        <taxon>Dikarya</taxon>
        <taxon>Ascomycota</taxon>
        <taxon>Pezizomycotina</taxon>
        <taxon>Dothideomycetes</taxon>
        <taxon>Dothideomycetes incertae sedis</taxon>
        <taxon>Botryosphaeriales</taxon>
        <taxon>Botryosphaeriaceae</taxon>
        <taxon>Macrophomina</taxon>
    </lineage>
</organism>
<gene>
    <name evidence="1" type="ORF">B0J12DRAFT_156310</name>
</gene>
<comment type="caution">
    <text evidence="1">The sequence shown here is derived from an EMBL/GenBank/DDBJ whole genome shotgun (WGS) entry which is preliminary data.</text>
</comment>
<keyword evidence="2" id="KW-1185">Reference proteome</keyword>
<proteinExistence type="predicted"/>
<protein>
    <submittedName>
        <fullName evidence="1">Uncharacterized protein</fullName>
    </submittedName>
</protein>
<accession>A0ABQ8G5K7</accession>
<sequence length="200" mass="22378">MMLCYPVKQYPAGHSGGNARTWAPDPRPAGFLPRPASTYIFRAVYINLAKKIEPDDATVPTPIRHFRRPLDRPAQLVWIMHGENVRDERCFPPCTFCISHPGNIDTCAYPCLRVMYYPSAKTLPTSIAFRPQNSARAGRSDAWGLDCAQNSNTDNAVSRLAACSRKHKRFCESCTTWACSSHLGGPFFQCPVNNQRTLAE</sequence>
<dbReference type="Proteomes" id="UP000774617">
    <property type="component" value="Unassembled WGS sequence"/>
</dbReference>
<evidence type="ECO:0000313" key="1">
    <source>
        <dbReference type="EMBL" id="KAH7045347.1"/>
    </source>
</evidence>
<dbReference type="EMBL" id="JAGTJR010000019">
    <property type="protein sequence ID" value="KAH7045347.1"/>
    <property type="molecule type" value="Genomic_DNA"/>
</dbReference>
<evidence type="ECO:0000313" key="2">
    <source>
        <dbReference type="Proteomes" id="UP000774617"/>
    </source>
</evidence>
<reference evidence="1 2" key="1">
    <citation type="journal article" date="2021" name="Nat. Commun.">
        <title>Genetic determinants of endophytism in the Arabidopsis root mycobiome.</title>
        <authorList>
            <person name="Mesny F."/>
            <person name="Miyauchi S."/>
            <person name="Thiergart T."/>
            <person name="Pickel B."/>
            <person name="Atanasova L."/>
            <person name="Karlsson M."/>
            <person name="Huettel B."/>
            <person name="Barry K.W."/>
            <person name="Haridas S."/>
            <person name="Chen C."/>
            <person name="Bauer D."/>
            <person name="Andreopoulos W."/>
            <person name="Pangilinan J."/>
            <person name="LaButti K."/>
            <person name="Riley R."/>
            <person name="Lipzen A."/>
            <person name="Clum A."/>
            <person name="Drula E."/>
            <person name="Henrissat B."/>
            <person name="Kohler A."/>
            <person name="Grigoriev I.V."/>
            <person name="Martin F.M."/>
            <person name="Hacquard S."/>
        </authorList>
    </citation>
    <scope>NUCLEOTIDE SEQUENCE [LARGE SCALE GENOMIC DNA]</scope>
    <source>
        <strain evidence="1 2">MPI-SDFR-AT-0080</strain>
    </source>
</reference>